<dbReference type="Gene3D" id="3.40.50.12370">
    <property type="match status" value="1"/>
</dbReference>
<reference evidence="3 4" key="1">
    <citation type="submission" date="2019-03" db="EMBL/GenBank/DDBJ databases">
        <title>Flavobacterium AR-3-4 sp. nov. isolated from arctic soil.</title>
        <authorList>
            <person name="Chaudhary D.K."/>
        </authorList>
    </citation>
    <scope>NUCLEOTIDE SEQUENCE [LARGE SCALE GENOMIC DNA]</scope>
    <source>
        <strain evidence="3 4">AR-3-4</strain>
    </source>
</reference>
<dbReference type="CDD" id="cd00293">
    <property type="entry name" value="USP-like"/>
    <property type="match status" value="2"/>
</dbReference>
<keyword evidence="4" id="KW-1185">Reference proteome</keyword>
<dbReference type="Proteomes" id="UP000295479">
    <property type="component" value="Unassembled WGS sequence"/>
</dbReference>
<protein>
    <submittedName>
        <fullName evidence="3">Universal stress protein</fullName>
    </submittedName>
</protein>
<proteinExistence type="inferred from homology"/>
<comment type="caution">
    <text evidence="3">The sequence shown here is derived from an EMBL/GenBank/DDBJ whole genome shotgun (WGS) entry which is preliminary data.</text>
</comment>
<feature type="domain" description="UspA" evidence="2">
    <location>
        <begin position="1"/>
        <end position="141"/>
    </location>
</feature>
<dbReference type="EMBL" id="SMFK01000006">
    <property type="protein sequence ID" value="TDD96554.1"/>
    <property type="molecule type" value="Genomic_DNA"/>
</dbReference>
<evidence type="ECO:0000313" key="4">
    <source>
        <dbReference type="Proteomes" id="UP000295479"/>
    </source>
</evidence>
<evidence type="ECO:0000256" key="1">
    <source>
        <dbReference type="ARBA" id="ARBA00008791"/>
    </source>
</evidence>
<feature type="domain" description="UspA" evidence="2">
    <location>
        <begin position="150"/>
        <end position="271"/>
    </location>
</feature>
<dbReference type="PANTHER" id="PTHR46268">
    <property type="entry name" value="STRESS RESPONSE PROTEIN NHAX"/>
    <property type="match status" value="1"/>
</dbReference>
<comment type="similarity">
    <text evidence="1">Belongs to the universal stress protein A family.</text>
</comment>
<dbReference type="SUPFAM" id="SSF52402">
    <property type="entry name" value="Adenine nucleotide alpha hydrolases-like"/>
    <property type="match status" value="2"/>
</dbReference>
<evidence type="ECO:0000259" key="2">
    <source>
        <dbReference type="Pfam" id="PF00582"/>
    </source>
</evidence>
<dbReference type="AlphaFoldDB" id="A0A4R5CGY4"/>
<dbReference type="RefSeq" id="WP_132005675.1">
    <property type="nucleotide sequence ID" value="NZ_SMFK01000006.1"/>
</dbReference>
<evidence type="ECO:0000313" key="3">
    <source>
        <dbReference type="EMBL" id="TDD96554.1"/>
    </source>
</evidence>
<dbReference type="InterPro" id="IPR006016">
    <property type="entry name" value="UspA"/>
</dbReference>
<name>A0A4R5CGY4_9FLAO</name>
<accession>A0A4R5CGY4</accession>
<dbReference type="PRINTS" id="PR01438">
    <property type="entry name" value="UNVRSLSTRESS"/>
</dbReference>
<dbReference type="InterPro" id="IPR014729">
    <property type="entry name" value="Rossmann-like_a/b/a_fold"/>
</dbReference>
<dbReference type="PANTHER" id="PTHR46268:SF6">
    <property type="entry name" value="UNIVERSAL STRESS PROTEIN UP12"/>
    <property type="match status" value="1"/>
</dbReference>
<organism evidence="3 4">
    <name type="scientific">Flavobacterium cellulosilyticum</name>
    <dbReference type="NCBI Taxonomy" id="2541731"/>
    <lineage>
        <taxon>Bacteria</taxon>
        <taxon>Pseudomonadati</taxon>
        <taxon>Bacteroidota</taxon>
        <taxon>Flavobacteriia</taxon>
        <taxon>Flavobacteriales</taxon>
        <taxon>Flavobacteriaceae</taxon>
        <taxon>Flavobacterium</taxon>
    </lineage>
</organism>
<dbReference type="Pfam" id="PF00582">
    <property type="entry name" value="Usp"/>
    <property type="match status" value="2"/>
</dbReference>
<dbReference type="OrthoDB" id="9788959at2"/>
<gene>
    <name evidence="3" type="ORF">E0F76_11125</name>
</gene>
<dbReference type="Gene3D" id="3.40.50.620">
    <property type="entry name" value="HUPs"/>
    <property type="match status" value="1"/>
</dbReference>
<sequence>MKRILIPIDFSEYSDEAIKVGAKIAKTNNCEIVLLHILELPHQTSDVFGAGNSIPEIMFYKESMINKLDELMDIDELKGLTVSRAFEFEKVAEGIIDSSTINNVDLIVMGSKGVTGLEELLIGSNTEKVVRLSTIPVLVIKKTNREFKTQNFVFASDFSEDTKEAFKKMLDFAVFFKSNLFLVIICTPYNFKSTQIAEKIIHDYIADFEIDNYSTHVYNDVTVEKGILNFANTIDADLIGICTHGRTGLSHFLNGSIGEDIANHSITPLITFRI</sequence>
<dbReference type="InterPro" id="IPR006015">
    <property type="entry name" value="Universal_stress_UspA"/>
</dbReference>